<dbReference type="Pfam" id="PF13588">
    <property type="entry name" value="HSDR_N_2"/>
    <property type="match status" value="1"/>
</dbReference>
<dbReference type="InterPro" id="IPR027417">
    <property type="entry name" value="P-loop_NTPase"/>
</dbReference>
<dbReference type="PANTHER" id="PTHR47396:SF1">
    <property type="entry name" value="ATP-DEPENDENT HELICASE IRC3-RELATED"/>
    <property type="match status" value="1"/>
</dbReference>
<proteinExistence type="predicted"/>
<dbReference type="Pfam" id="PF08463">
    <property type="entry name" value="EcoEI_R_C"/>
    <property type="match status" value="1"/>
</dbReference>
<dbReference type="RefSeq" id="WP_379757282.1">
    <property type="nucleotide sequence ID" value="NZ_JBHRSQ010000010.1"/>
</dbReference>
<dbReference type="InterPro" id="IPR001650">
    <property type="entry name" value="Helicase_C-like"/>
</dbReference>
<feature type="domain" description="Helicase ATP-binding" evidence="1">
    <location>
        <begin position="179"/>
        <end position="339"/>
    </location>
</feature>
<dbReference type="CDD" id="cd18799">
    <property type="entry name" value="SF2_C_EcoAI-like"/>
    <property type="match status" value="1"/>
</dbReference>
<reference evidence="3" key="1">
    <citation type="journal article" date="2019" name="Int. J. Syst. Evol. Microbiol.">
        <title>The Global Catalogue of Microorganisms (GCM) 10K type strain sequencing project: providing services to taxonomists for standard genome sequencing and annotation.</title>
        <authorList>
            <consortium name="The Broad Institute Genomics Platform"/>
            <consortium name="The Broad Institute Genome Sequencing Center for Infectious Disease"/>
            <person name="Wu L."/>
            <person name="Ma J."/>
        </authorList>
    </citation>
    <scope>NUCLEOTIDE SEQUENCE [LARGE SCALE GENOMIC DNA]</scope>
    <source>
        <strain evidence="3">KCTC 52660</strain>
    </source>
</reference>
<evidence type="ECO:0000313" key="3">
    <source>
        <dbReference type="Proteomes" id="UP001595386"/>
    </source>
</evidence>
<keyword evidence="3" id="KW-1185">Reference proteome</keyword>
<dbReference type="InterPro" id="IPR006935">
    <property type="entry name" value="Helicase/UvrB_N"/>
</dbReference>
<name>A0ABV7B3H0_9GAMM</name>
<dbReference type="PANTHER" id="PTHR47396">
    <property type="entry name" value="TYPE I RESTRICTION ENZYME ECOKI R PROTEIN"/>
    <property type="match status" value="1"/>
</dbReference>
<dbReference type="InterPro" id="IPR050742">
    <property type="entry name" value="Helicase_Restrict-Modif_Enz"/>
</dbReference>
<dbReference type="InterPro" id="IPR013670">
    <property type="entry name" value="EcoEI_R_C_dom"/>
</dbReference>
<dbReference type="Proteomes" id="UP001595386">
    <property type="component" value="Unassembled WGS sequence"/>
</dbReference>
<dbReference type="EMBL" id="JBHRSQ010000010">
    <property type="protein sequence ID" value="MFC2991957.1"/>
    <property type="molecule type" value="Genomic_DNA"/>
</dbReference>
<organism evidence="2 3">
    <name type="scientific">Halomonas tibetensis</name>
    <dbReference type="NCBI Taxonomy" id="2259590"/>
    <lineage>
        <taxon>Bacteria</taxon>
        <taxon>Pseudomonadati</taxon>
        <taxon>Pseudomonadota</taxon>
        <taxon>Gammaproteobacteria</taxon>
        <taxon>Oceanospirillales</taxon>
        <taxon>Halomonadaceae</taxon>
        <taxon>Halomonas</taxon>
    </lineage>
</organism>
<protein>
    <submittedName>
        <fullName evidence="2">EcoAI/FtnUII family type I restriction enzme subunit R</fullName>
    </submittedName>
</protein>
<dbReference type="InterPro" id="IPR014001">
    <property type="entry name" value="Helicase_ATP-bd"/>
</dbReference>
<dbReference type="Gene3D" id="3.90.1570.30">
    <property type="match status" value="1"/>
</dbReference>
<accession>A0ABV7B3H0</accession>
<dbReference type="Pfam" id="PF00271">
    <property type="entry name" value="Helicase_C"/>
    <property type="match status" value="1"/>
</dbReference>
<dbReference type="Pfam" id="PF04851">
    <property type="entry name" value="ResIII"/>
    <property type="match status" value="1"/>
</dbReference>
<dbReference type="NCBIfam" id="NF046051">
    <property type="entry name" value="restrict_EcoAI"/>
    <property type="match status" value="1"/>
</dbReference>
<evidence type="ECO:0000313" key="2">
    <source>
        <dbReference type="EMBL" id="MFC2991957.1"/>
    </source>
</evidence>
<sequence length="818" mass="93204">MDKKALSERDICTKFITPALERAGWDIQVQVREEVSFTAGRIIVRGRLHTRGKRRRADYLLSYQKHQPIAVIEAKDNKHGLGDGMQQALAYSDALDVPFVFSSNGDGFLFHDRTGLGGQTETELDLDDFPSPDELWVRYCRYKGIGPAQRPVVEQPYYDDGSGRSPRYYQRIAINRAVEAVARGQDRILLVMATGTGKTFTAFQIIWRLWKAKQKKRILFLADRNILVDQTKNNDFKPFGQAMTKVTNRTVDKSYELYLSLYQAVTGSEESQNIYKQFSPDFFDLIVIDECHRGSAAVDSAWRSILEYFSSATHIGLTATPKETKEVSNIDYFGEPVYTYSLKQGIEDGFLAPYKVVRVDIDRDLQGWRPSKGQVDKLGQEIEDRIYNQKDFDRHLVLEKRTELVARKITEFLEGSDPFQKAIVFCEDIDHAERMRQALVNLNPRRVAENRKYVMRITGDENEGKAELDNFINPEARYPVIATTSKLMTTGVDAQTCKLIVLDQRIQSMTEFKQIIGRGTRINDDYHKHWFTILDFKKATELFADPDFDGDPVKVYQPRGDDPVVPDDELADDEVAHGDSAGSLADTQAEGVEEDLAGYELEEGAIWQSDDVFGGNSLSDDEGPGKRVRYVVDDVEVSVVAERVQYLGLDGKLITESLRDYTRKKVKEQFASLDDFLRRWYDAERKQAILDELAEQGVLWEELAAELRKTWGDEPDPFDVICHIAFDRPPLTRRERAEQVKKRDIFTRYEGQARQVLESLVDKYADSGIEPIEDPKVLTLAPFSAIGAPMELVKAFGGKPGYTRAVHELEDALYQTRG</sequence>
<dbReference type="InterPro" id="IPR029464">
    <property type="entry name" value="HSDR_N"/>
</dbReference>
<evidence type="ECO:0000259" key="1">
    <source>
        <dbReference type="PROSITE" id="PS51192"/>
    </source>
</evidence>
<dbReference type="SMART" id="SM00487">
    <property type="entry name" value="DEXDc"/>
    <property type="match status" value="1"/>
</dbReference>
<dbReference type="PROSITE" id="PS51192">
    <property type="entry name" value="HELICASE_ATP_BIND_1"/>
    <property type="match status" value="1"/>
</dbReference>
<dbReference type="SUPFAM" id="SSF52540">
    <property type="entry name" value="P-loop containing nucleoside triphosphate hydrolases"/>
    <property type="match status" value="2"/>
</dbReference>
<comment type="caution">
    <text evidence="2">The sequence shown here is derived from an EMBL/GenBank/DDBJ whole genome shotgun (WGS) entry which is preliminary data.</text>
</comment>
<gene>
    <name evidence="2" type="primary">hsdR</name>
    <name evidence="2" type="ORF">ACFODV_07910</name>
</gene>
<dbReference type="CDD" id="cd18032">
    <property type="entry name" value="DEXHc_RE_I_III_res"/>
    <property type="match status" value="1"/>
</dbReference>
<dbReference type="Gene3D" id="3.40.50.300">
    <property type="entry name" value="P-loop containing nucleotide triphosphate hydrolases"/>
    <property type="match status" value="2"/>
</dbReference>